<feature type="compositionally biased region" description="Basic and acidic residues" evidence="1">
    <location>
        <begin position="501"/>
        <end position="514"/>
    </location>
</feature>
<dbReference type="OrthoDB" id="3443594at2"/>
<feature type="region of interest" description="Disordered" evidence="1">
    <location>
        <begin position="477"/>
        <end position="514"/>
    </location>
</feature>
<accession>A0A372JRD7</accession>
<organism evidence="2 3">
    <name type="scientific">Actinomadura logoneensis</name>
    <dbReference type="NCBI Taxonomy" id="2293572"/>
    <lineage>
        <taxon>Bacteria</taxon>
        <taxon>Bacillati</taxon>
        <taxon>Actinomycetota</taxon>
        <taxon>Actinomycetes</taxon>
        <taxon>Streptosporangiales</taxon>
        <taxon>Thermomonosporaceae</taxon>
        <taxon>Actinomadura</taxon>
    </lineage>
</organism>
<gene>
    <name evidence="2" type="ORF">DZF91_05940</name>
</gene>
<dbReference type="InterPro" id="IPR036526">
    <property type="entry name" value="C-N_Hydrolase_sf"/>
</dbReference>
<dbReference type="RefSeq" id="WP_117356482.1">
    <property type="nucleotide sequence ID" value="NZ_QURH01000113.1"/>
</dbReference>
<keyword evidence="3" id="KW-1185">Reference proteome</keyword>
<protein>
    <submittedName>
        <fullName evidence="2">Uncharacterized protein</fullName>
    </submittedName>
</protein>
<dbReference type="EMBL" id="QURH01000113">
    <property type="protein sequence ID" value="RFU42567.1"/>
    <property type="molecule type" value="Genomic_DNA"/>
</dbReference>
<dbReference type="SUPFAM" id="SSF56317">
    <property type="entry name" value="Carbon-nitrogen hydrolase"/>
    <property type="match status" value="1"/>
</dbReference>
<evidence type="ECO:0000313" key="3">
    <source>
        <dbReference type="Proteomes" id="UP000261811"/>
    </source>
</evidence>
<dbReference type="Gene3D" id="3.60.110.10">
    <property type="entry name" value="Carbon-nitrogen hydrolase"/>
    <property type="match status" value="1"/>
</dbReference>
<comment type="caution">
    <text evidence="2">The sequence shown here is derived from an EMBL/GenBank/DDBJ whole genome shotgun (WGS) entry which is preliminary data.</text>
</comment>
<feature type="compositionally biased region" description="Basic and acidic residues" evidence="1">
    <location>
        <begin position="482"/>
        <end position="493"/>
    </location>
</feature>
<dbReference type="Proteomes" id="UP000261811">
    <property type="component" value="Unassembled WGS sequence"/>
</dbReference>
<name>A0A372JRD7_9ACTN</name>
<sequence>MSDRLTEHPRATADYPADPADLFVRLYDELPGRLHRSWPPNLWYEDDRVRRAADELSERIIDEGALDPAETAALVAAEGDRGRFTLLLALDGALALANPYGPFHDASALTAITVRYLVDGRFDSGAAGGALLPRCALPGRPEGLRTLPEFFGVHRVPPDEWDGLEHSLLPAVHDPHLCRDEPVEVGCAPLMESFDELRTEFGERAGRTVYELVPADTAEIRARIRSVIRRLDEAGARIAVLPEATLSDGLLEAWKEAAHDTARPDSPLRLIMVGTGALGGGDPPPNRAVLIDRWTGTELLTQDKLSPFVLDGQQMRDWGLPGAPDSGTAEEDIAPGERVRLLDCSLGRLALLICEDLTRTDRWDRELLAAGASHLLTPIFSKPILRHRWEEQYARRHVTTLGAWVVVANSLVVGAGMPEDDPASGERHTCLVAGPPSEARLDHAALLAFGSSGRGDEPGRLADGRLPVLHAGAAHEPWYPHWSDDLSDGRPEGRPGASSAEDAKQAEPDDFSRD</sequence>
<evidence type="ECO:0000256" key="1">
    <source>
        <dbReference type="SAM" id="MobiDB-lite"/>
    </source>
</evidence>
<proteinExistence type="predicted"/>
<dbReference type="AlphaFoldDB" id="A0A372JRD7"/>
<evidence type="ECO:0000313" key="2">
    <source>
        <dbReference type="EMBL" id="RFU42567.1"/>
    </source>
</evidence>
<reference evidence="2 3" key="1">
    <citation type="submission" date="2018-08" db="EMBL/GenBank/DDBJ databases">
        <title>Actinomadura jelena sp. nov., a novel Actinomycete isolated from soil in Chad.</title>
        <authorList>
            <person name="Shi L."/>
        </authorList>
    </citation>
    <scope>NUCLEOTIDE SEQUENCE [LARGE SCALE GENOMIC DNA]</scope>
    <source>
        <strain evidence="2 3">NEAU-G17</strain>
    </source>
</reference>